<keyword evidence="2" id="KW-1185">Reference proteome</keyword>
<dbReference type="HOGENOM" id="CLU_2142280_0_0_0"/>
<dbReference type="EMBL" id="AGWJ02000006">
    <property type="protein sequence ID" value="EHO84461.1"/>
    <property type="molecule type" value="Genomic_DNA"/>
</dbReference>
<evidence type="ECO:0000313" key="2">
    <source>
        <dbReference type="Proteomes" id="UP000003233"/>
    </source>
</evidence>
<dbReference type="RefSeq" id="WP_008695588.1">
    <property type="nucleotide sequence ID" value="NZ_KE161007.1"/>
</dbReference>
<organism evidence="1 2">
    <name type="scientific">Fusobacterium ulcerans 12-1B</name>
    <dbReference type="NCBI Taxonomy" id="457404"/>
    <lineage>
        <taxon>Bacteria</taxon>
        <taxon>Fusobacteriati</taxon>
        <taxon>Fusobacteriota</taxon>
        <taxon>Fusobacteriia</taxon>
        <taxon>Fusobacteriales</taxon>
        <taxon>Fusobacteriaceae</taxon>
        <taxon>Fusobacterium</taxon>
    </lineage>
</organism>
<comment type="caution">
    <text evidence="1">The sequence shown here is derived from an EMBL/GenBank/DDBJ whole genome shotgun (WGS) entry which is preliminary data.</text>
</comment>
<accession>H1PPD7</accession>
<evidence type="ECO:0000313" key="1">
    <source>
        <dbReference type="EMBL" id="EHO84461.1"/>
    </source>
</evidence>
<dbReference type="BioCyc" id="FSP457404-HMP:GTSQ-281-MONOMER"/>
<reference evidence="1 2" key="1">
    <citation type="submission" date="2012-07" db="EMBL/GenBank/DDBJ databases">
        <title>The Genome Sequence of Fusobacterium ulcerans 12_1B.</title>
        <authorList>
            <consortium name="The Broad Institute Genome Sequencing Platform"/>
            <person name="Earl A."/>
            <person name="Ward D."/>
            <person name="Feldgarden M."/>
            <person name="Gevers D."/>
            <person name="Strauss J."/>
            <person name="Ambrose C.E."/>
            <person name="Allen-Vercoe E."/>
            <person name="Walker B."/>
            <person name="Young S.K."/>
            <person name="Zeng Q."/>
            <person name="Gargeya S."/>
            <person name="Fitzgerald M."/>
            <person name="Haas B."/>
            <person name="Abouelleil A."/>
            <person name="Alvarado L."/>
            <person name="Arachchi H.M."/>
            <person name="Berlin A.M."/>
            <person name="Chapman S.B."/>
            <person name="Goldberg J."/>
            <person name="Griggs A."/>
            <person name="Gujja S."/>
            <person name="Hansen M."/>
            <person name="Howarth C."/>
            <person name="Imamovic A."/>
            <person name="Larimer J."/>
            <person name="McCowen C."/>
            <person name="Montmayeur A."/>
            <person name="Murphy C."/>
            <person name="Neiman D."/>
            <person name="Pearson M."/>
            <person name="Priest M."/>
            <person name="Roberts A."/>
            <person name="Saif S."/>
            <person name="Shea T."/>
            <person name="Sisk P."/>
            <person name="Sykes S."/>
            <person name="Wortman J."/>
            <person name="Nusbaum C."/>
            <person name="Birren B."/>
        </authorList>
    </citation>
    <scope>NUCLEOTIDE SEQUENCE [LARGE SCALE GENOMIC DNA]</scope>
    <source>
        <strain evidence="1 2">12_1B</strain>
    </source>
</reference>
<sequence>MKIELNSVSKEKAVTMIGEFTISNTLAFRFLNDINKTVAKFRNTDYENTGRILKLENIQSVNQLNIDGEIYNNLKYLSHEVYIHTPRGEDITTSNLIEDLNITFERVEEDGE</sequence>
<dbReference type="Proteomes" id="UP000003233">
    <property type="component" value="Unassembled WGS sequence"/>
</dbReference>
<name>H1PPD7_9FUSO</name>
<dbReference type="AlphaFoldDB" id="H1PPD7"/>
<protein>
    <submittedName>
        <fullName evidence="1">Uncharacterized protein</fullName>
    </submittedName>
</protein>
<gene>
    <name evidence="1" type="ORF">HMPREF0402_00280</name>
</gene>
<dbReference type="PATRIC" id="fig|457404.5.peg.956"/>
<proteinExistence type="predicted"/>